<protein>
    <submittedName>
        <fullName evidence="1">Uncharacterized protein</fullName>
    </submittedName>
</protein>
<dbReference type="EMBL" id="HF936260">
    <property type="protein sequence ID" value="CCX33931.1"/>
    <property type="molecule type" value="Genomic_DNA"/>
</dbReference>
<reference evidence="1 2" key="1">
    <citation type="journal article" date="2013" name="PLoS Genet.">
        <title>The genome and development-dependent transcriptomes of Pyronema confluens: a window into fungal evolution.</title>
        <authorList>
            <person name="Traeger S."/>
            <person name="Altegoer F."/>
            <person name="Freitag M."/>
            <person name="Gabaldon T."/>
            <person name="Kempken F."/>
            <person name="Kumar A."/>
            <person name="Marcet-Houben M."/>
            <person name="Poggeler S."/>
            <person name="Stajich J.E."/>
            <person name="Nowrousian M."/>
        </authorList>
    </citation>
    <scope>NUCLEOTIDE SEQUENCE [LARGE SCALE GENOMIC DNA]</scope>
    <source>
        <strain evidence="2">CBS 100304</strain>
        <tissue evidence="1">Vegetative mycelium</tissue>
    </source>
</reference>
<dbReference type="Proteomes" id="UP000018144">
    <property type="component" value="Unassembled WGS sequence"/>
</dbReference>
<proteinExistence type="predicted"/>
<dbReference type="AlphaFoldDB" id="U4LP55"/>
<accession>U4LP55</accession>
<dbReference type="OrthoDB" id="10313925at2759"/>
<evidence type="ECO:0000313" key="1">
    <source>
        <dbReference type="EMBL" id="CCX33931.1"/>
    </source>
</evidence>
<gene>
    <name evidence="1" type="ORF">PCON_02194</name>
</gene>
<keyword evidence="2" id="KW-1185">Reference proteome</keyword>
<organism evidence="1 2">
    <name type="scientific">Pyronema omphalodes (strain CBS 100304)</name>
    <name type="common">Pyronema confluens</name>
    <dbReference type="NCBI Taxonomy" id="1076935"/>
    <lineage>
        <taxon>Eukaryota</taxon>
        <taxon>Fungi</taxon>
        <taxon>Dikarya</taxon>
        <taxon>Ascomycota</taxon>
        <taxon>Pezizomycotina</taxon>
        <taxon>Pezizomycetes</taxon>
        <taxon>Pezizales</taxon>
        <taxon>Pyronemataceae</taxon>
        <taxon>Pyronema</taxon>
    </lineage>
</organism>
<name>U4LP55_PYROM</name>
<sequence>MTVQKTFTYNPSFPMDYQEYYLSTFSFLRDDPNLLGVYCPTKPSTVEVTRDPYTSATITVRGVSDDSYDYPRPWDTGYCPGTGQGHELRGSECRYCSFDCHNDSCPMTGRNHYMIGDYCHDCVFYSKPIYNLLASYKPNGTPNMGWEVFNAPTYRKTQPKGLSEKVMKAWKEIDERDYRVPTLKGNPKILVLWLASGWNNALVRFADSNVQKIAALLRDPRSLADIAVITNQT</sequence>
<evidence type="ECO:0000313" key="2">
    <source>
        <dbReference type="Proteomes" id="UP000018144"/>
    </source>
</evidence>